<organism evidence="2 3">
    <name type="scientific">Nocardioides luteus</name>
    <dbReference type="NCBI Taxonomy" id="1844"/>
    <lineage>
        <taxon>Bacteria</taxon>
        <taxon>Bacillati</taxon>
        <taxon>Actinomycetota</taxon>
        <taxon>Actinomycetes</taxon>
        <taxon>Propionibacteriales</taxon>
        <taxon>Nocardioidaceae</taxon>
        <taxon>Nocardioides</taxon>
    </lineage>
</organism>
<dbReference type="RefSeq" id="WP_071327256.1">
    <property type="nucleotide sequence ID" value="NZ_JZDQ02000036.1"/>
</dbReference>
<evidence type="ECO:0000313" key="3">
    <source>
        <dbReference type="Proteomes" id="UP000033772"/>
    </source>
</evidence>
<dbReference type="STRING" id="1844.UG56_021975"/>
<feature type="domain" description="PucR C-terminal helix-turn-helix" evidence="1">
    <location>
        <begin position="270"/>
        <end position="325"/>
    </location>
</feature>
<reference evidence="2" key="1">
    <citation type="submission" date="2016-10" db="EMBL/GenBank/DDBJ databases">
        <title>Draft Genome Sequence of Nocardioides luteus Strain BAFB, an Alkane-Degrading Bacterium Isolated from JP-7 Polluted Soil.</title>
        <authorList>
            <person name="Brown L."/>
            <person name="Ruiz O.N."/>
            <person name="Gunasekera T."/>
        </authorList>
    </citation>
    <scope>NUCLEOTIDE SEQUENCE [LARGE SCALE GENOMIC DNA]</scope>
    <source>
        <strain evidence="2">BAFB</strain>
    </source>
</reference>
<dbReference type="OrthoDB" id="5051269at2"/>
<proteinExistence type="predicted"/>
<dbReference type="InterPro" id="IPR025736">
    <property type="entry name" value="PucR_C-HTH_dom"/>
</dbReference>
<accession>A0A1J4MZ05</accession>
<evidence type="ECO:0000313" key="2">
    <source>
        <dbReference type="EMBL" id="OIJ24572.1"/>
    </source>
</evidence>
<keyword evidence="3" id="KW-1185">Reference proteome</keyword>
<evidence type="ECO:0000259" key="1">
    <source>
        <dbReference type="Pfam" id="PF13556"/>
    </source>
</evidence>
<gene>
    <name evidence="2" type="ORF">UG56_021975</name>
</gene>
<dbReference type="Gene3D" id="1.10.10.2840">
    <property type="entry name" value="PucR C-terminal helix-turn-helix domain"/>
    <property type="match status" value="1"/>
</dbReference>
<dbReference type="Pfam" id="PF13556">
    <property type="entry name" value="HTH_30"/>
    <property type="match status" value="1"/>
</dbReference>
<dbReference type="AlphaFoldDB" id="A0A1J4MZ05"/>
<name>A0A1J4MZ05_9ACTN</name>
<dbReference type="InterPro" id="IPR042070">
    <property type="entry name" value="PucR_C-HTH_sf"/>
</dbReference>
<protein>
    <recommendedName>
        <fullName evidence="1">PucR C-terminal helix-turn-helix domain-containing protein</fullName>
    </recommendedName>
</protein>
<dbReference type="Proteomes" id="UP000033772">
    <property type="component" value="Unassembled WGS sequence"/>
</dbReference>
<comment type="caution">
    <text evidence="2">The sequence shown here is derived from an EMBL/GenBank/DDBJ whole genome shotgun (WGS) entry which is preliminary data.</text>
</comment>
<dbReference type="EMBL" id="JZDQ02000036">
    <property type="protein sequence ID" value="OIJ24572.1"/>
    <property type="molecule type" value="Genomic_DNA"/>
</dbReference>
<sequence length="342" mass="35701">MRDLIGKLEVVDDDTASALRVIDHFDRLVDERASTAAVVRAAAALAGATAGLHDAARAVVKRFAPDGRARTGTTEGDWRHEPVPGHPGSWLWLERAGEDGPLDALILERAARALQALSTGSSSPSAGGLVRIACDPDATEADRRDAVARLGLTGPVTVVLSPSANLRATLISSVGALVVALLPGAATIPEGVRAGAATASDPMRLPTALEQARTALRLAGEVGGLAPAVVRYEDLGALAVIAERISAEEAAGVGDVRRLDELLAGHPWVVDTLHAVLDQPSLRQSAAMLHVHHSTLQERLTWLSGQLGYSPAKGRGRQRAAVAVLLWRVAHGTDPETVAESH</sequence>